<accession>A0A0D2J745</accession>
<reference evidence="2 3" key="1">
    <citation type="submission" date="2013-11" db="EMBL/GenBank/DDBJ databases">
        <title>Metagenomic analysis of a methanogenic consortium involved in long chain n-alkane degradation.</title>
        <authorList>
            <person name="Davidova I.A."/>
            <person name="Callaghan A.V."/>
            <person name="Wawrik B."/>
            <person name="Pruitt S."/>
            <person name="Marks C."/>
            <person name="Duncan K.E."/>
            <person name="Suflita J.M."/>
        </authorList>
    </citation>
    <scope>NUCLEOTIDE SEQUENCE [LARGE SCALE GENOMIC DNA]</scope>
    <source>
        <strain evidence="2 3">SPR</strain>
    </source>
</reference>
<proteinExistence type="predicted"/>
<gene>
    <name evidence="2" type="ORF">X474_12995</name>
</gene>
<name>A0A0D2J745_9BACT</name>
<organism evidence="2 3">
    <name type="scientific">Dethiosulfatarculus sandiegensis</name>
    <dbReference type="NCBI Taxonomy" id="1429043"/>
    <lineage>
        <taxon>Bacteria</taxon>
        <taxon>Pseudomonadati</taxon>
        <taxon>Thermodesulfobacteriota</taxon>
        <taxon>Desulfarculia</taxon>
        <taxon>Desulfarculales</taxon>
        <taxon>Desulfarculaceae</taxon>
        <taxon>Dethiosulfatarculus</taxon>
    </lineage>
</organism>
<evidence type="ECO:0000313" key="3">
    <source>
        <dbReference type="Proteomes" id="UP000032233"/>
    </source>
</evidence>
<keyword evidence="3" id="KW-1185">Reference proteome</keyword>
<dbReference type="STRING" id="1429043.X474_12995"/>
<keyword evidence="1" id="KW-0175">Coiled coil</keyword>
<dbReference type="EMBL" id="AZAC01000014">
    <property type="protein sequence ID" value="KIX13994.1"/>
    <property type="molecule type" value="Genomic_DNA"/>
</dbReference>
<dbReference type="Proteomes" id="UP000032233">
    <property type="component" value="Unassembled WGS sequence"/>
</dbReference>
<evidence type="ECO:0000313" key="2">
    <source>
        <dbReference type="EMBL" id="KIX13994.1"/>
    </source>
</evidence>
<dbReference type="InParanoid" id="A0A0D2J745"/>
<protein>
    <submittedName>
        <fullName evidence="2">Uncharacterized protein</fullName>
    </submittedName>
</protein>
<feature type="coiled-coil region" evidence="1">
    <location>
        <begin position="20"/>
        <end position="47"/>
    </location>
</feature>
<sequence length="50" mass="5841">MVLDGFERGIKEVLADGDAALLSLREIAEQREEAEKQEEEWRAWEDRHEG</sequence>
<comment type="caution">
    <text evidence="2">The sequence shown here is derived from an EMBL/GenBank/DDBJ whole genome shotgun (WGS) entry which is preliminary data.</text>
</comment>
<evidence type="ECO:0000256" key="1">
    <source>
        <dbReference type="SAM" id="Coils"/>
    </source>
</evidence>
<dbReference type="AlphaFoldDB" id="A0A0D2J745"/>